<comment type="caution">
    <text evidence="1">The sequence shown here is derived from an EMBL/GenBank/DDBJ whole genome shotgun (WGS) entry which is preliminary data.</text>
</comment>
<reference evidence="2" key="1">
    <citation type="journal article" date="2023" name="Front. Plant Sci.">
        <title>Chromosomal-level genome assembly of Melastoma candidum provides insights into trichome evolution.</title>
        <authorList>
            <person name="Zhong Y."/>
            <person name="Wu W."/>
            <person name="Sun C."/>
            <person name="Zou P."/>
            <person name="Liu Y."/>
            <person name="Dai S."/>
            <person name="Zhou R."/>
        </authorList>
    </citation>
    <scope>NUCLEOTIDE SEQUENCE [LARGE SCALE GENOMIC DNA]</scope>
</reference>
<keyword evidence="2" id="KW-1185">Reference proteome</keyword>
<organism evidence="1 2">
    <name type="scientific">Melastoma candidum</name>
    <dbReference type="NCBI Taxonomy" id="119954"/>
    <lineage>
        <taxon>Eukaryota</taxon>
        <taxon>Viridiplantae</taxon>
        <taxon>Streptophyta</taxon>
        <taxon>Embryophyta</taxon>
        <taxon>Tracheophyta</taxon>
        <taxon>Spermatophyta</taxon>
        <taxon>Magnoliopsida</taxon>
        <taxon>eudicotyledons</taxon>
        <taxon>Gunneridae</taxon>
        <taxon>Pentapetalae</taxon>
        <taxon>rosids</taxon>
        <taxon>malvids</taxon>
        <taxon>Myrtales</taxon>
        <taxon>Melastomataceae</taxon>
        <taxon>Melastomatoideae</taxon>
        <taxon>Melastomateae</taxon>
        <taxon>Melastoma</taxon>
    </lineage>
</organism>
<dbReference type="Proteomes" id="UP001057402">
    <property type="component" value="Chromosome 6"/>
</dbReference>
<dbReference type="EMBL" id="CM042885">
    <property type="protein sequence ID" value="KAI4364228.1"/>
    <property type="molecule type" value="Genomic_DNA"/>
</dbReference>
<name>A0ACB9QC77_9MYRT</name>
<protein>
    <submittedName>
        <fullName evidence="1">Uncharacterized protein</fullName>
    </submittedName>
</protein>
<accession>A0ACB9QC77</accession>
<proteinExistence type="predicted"/>
<evidence type="ECO:0000313" key="2">
    <source>
        <dbReference type="Proteomes" id="UP001057402"/>
    </source>
</evidence>
<evidence type="ECO:0000313" key="1">
    <source>
        <dbReference type="EMBL" id="KAI4364228.1"/>
    </source>
</evidence>
<sequence>METLISGRCDLHSVPDSYVLSANTRPGKDEVPFFESIPVIDLGINSIHDRPGVVSQILEAAREFGLFQLTNHGISAEQMEDTLRVAKEFFHLPMEEKGKYFSEDPKQSCRLYTSIEYRKEKVHFWRDALRHPCYPLEDHWHSWPEKPDWYREVIGRFSTEVRKLSLLLLGLIGEGLGLEHGFFNEGLTRVQLLALNHYPPCPDPSLTLGLPPHGDVNLITVLLQGKVPGLQFLREGSWLAVRPCPGALLVNIGHALEVISNGNVRTVEHRVVTDGQHERTTVGSFIHPAYDSQIEPARKLVNDRGGRPLYKSVTYKDFVSTYIVDTYEIKPFPERYALKRD</sequence>
<gene>
    <name evidence="1" type="ORF">MLD38_020350</name>
</gene>